<gene>
    <name evidence="1" type="ORF">EWE74_07760</name>
</gene>
<dbReference type="InterPro" id="IPR000944">
    <property type="entry name" value="Tscrpt_reg_Rrf2"/>
</dbReference>
<dbReference type="Gene3D" id="1.10.10.10">
    <property type="entry name" value="Winged helix-like DNA-binding domain superfamily/Winged helix DNA-binding domain"/>
    <property type="match status" value="1"/>
</dbReference>
<dbReference type="GO" id="GO:0005829">
    <property type="term" value="C:cytosol"/>
    <property type="evidence" value="ECO:0007669"/>
    <property type="project" value="TreeGrafter"/>
</dbReference>
<organism evidence="1 2">
    <name type="scientific">Sphingobacterium corticibacterium</name>
    <dbReference type="NCBI Taxonomy" id="2484746"/>
    <lineage>
        <taxon>Bacteria</taxon>
        <taxon>Pseudomonadati</taxon>
        <taxon>Bacteroidota</taxon>
        <taxon>Sphingobacteriia</taxon>
        <taxon>Sphingobacteriales</taxon>
        <taxon>Sphingobacteriaceae</taxon>
        <taxon>Sphingobacterium</taxon>
    </lineage>
</organism>
<dbReference type="SUPFAM" id="SSF46785">
    <property type="entry name" value="Winged helix' DNA-binding domain"/>
    <property type="match status" value="1"/>
</dbReference>
<dbReference type="Pfam" id="PF02082">
    <property type="entry name" value="Rrf2"/>
    <property type="match status" value="1"/>
</dbReference>
<dbReference type="InterPro" id="IPR036388">
    <property type="entry name" value="WH-like_DNA-bd_sf"/>
</dbReference>
<dbReference type="EMBL" id="SGIT01000001">
    <property type="protein sequence ID" value="RZF62673.1"/>
    <property type="molecule type" value="Genomic_DNA"/>
</dbReference>
<comment type="caution">
    <text evidence="1">The sequence shown here is derived from an EMBL/GenBank/DDBJ whole genome shotgun (WGS) entry which is preliminary data.</text>
</comment>
<dbReference type="RefSeq" id="WP_130140898.1">
    <property type="nucleotide sequence ID" value="NZ_SGIT01000001.1"/>
</dbReference>
<protein>
    <submittedName>
        <fullName evidence="1">Rrf2 family transcriptional regulator</fullName>
    </submittedName>
</protein>
<accession>A0A4Q6XQR4</accession>
<dbReference type="Proteomes" id="UP000292855">
    <property type="component" value="Unassembled WGS sequence"/>
</dbReference>
<keyword evidence="2" id="KW-1185">Reference proteome</keyword>
<dbReference type="PANTHER" id="PTHR33221">
    <property type="entry name" value="WINGED HELIX-TURN-HELIX TRANSCRIPTIONAL REGULATOR, RRF2 FAMILY"/>
    <property type="match status" value="1"/>
</dbReference>
<dbReference type="PROSITE" id="PS51197">
    <property type="entry name" value="HTH_RRF2_2"/>
    <property type="match status" value="1"/>
</dbReference>
<evidence type="ECO:0000313" key="2">
    <source>
        <dbReference type="Proteomes" id="UP000292855"/>
    </source>
</evidence>
<dbReference type="NCBIfam" id="TIGR00738">
    <property type="entry name" value="rrf2_super"/>
    <property type="match status" value="1"/>
</dbReference>
<reference evidence="1 2" key="1">
    <citation type="submission" date="2019-02" db="EMBL/GenBank/DDBJ databases">
        <authorList>
            <person name="Li Y."/>
        </authorList>
    </citation>
    <scope>NUCLEOTIDE SEQUENCE [LARGE SCALE GENOMIC DNA]</scope>
    <source>
        <strain evidence="1 2">30C10-4-7</strain>
    </source>
</reference>
<name>A0A4Q6XQR4_9SPHI</name>
<proteinExistence type="predicted"/>
<evidence type="ECO:0000313" key="1">
    <source>
        <dbReference type="EMBL" id="RZF62673.1"/>
    </source>
</evidence>
<dbReference type="PANTHER" id="PTHR33221:SF15">
    <property type="entry name" value="HTH-TYPE TRANSCRIPTIONAL REGULATOR YWGB-RELATED"/>
    <property type="match status" value="1"/>
</dbReference>
<dbReference type="GO" id="GO:0003700">
    <property type="term" value="F:DNA-binding transcription factor activity"/>
    <property type="evidence" value="ECO:0007669"/>
    <property type="project" value="TreeGrafter"/>
</dbReference>
<dbReference type="AlphaFoldDB" id="A0A4Q6XQR4"/>
<sequence>MLSLTCKMAIKAVIYLSSKSENGEKSNIKDISDRINASEHTVGKILQQLARKKIINSLKGPTGGFYLDEEQQEQAIIHIVEAIEGDHIFKECGLGLRKCSAAHPCPIHDEYKIARELIEKMFSEQKVRDLCQSVTKGLAYLID</sequence>
<dbReference type="InterPro" id="IPR036390">
    <property type="entry name" value="WH_DNA-bd_sf"/>
</dbReference>
<dbReference type="OrthoDB" id="9808360at2"/>